<feature type="non-terminal residue" evidence="1">
    <location>
        <position position="242"/>
    </location>
</feature>
<organism evidence="1 2">
    <name type="scientific">Pristionchus entomophagus</name>
    <dbReference type="NCBI Taxonomy" id="358040"/>
    <lineage>
        <taxon>Eukaryota</taxon>
        <taxon>Metazoa</taxon>
        <taxon>Ecdysozoa</taxon>
        <taxon>Nematoda</taxon>
        <taxon>Chromadorea</taxon>
        <taxon>Rhabditida</taxon>
        <taxon>Rhabditina</taxon>
        <taxon>Diplogasteromorpha</taxon>
        <taxon>Diplogasteroidea</taxon>
        <taxon>Neodiplogasteridae</taxon>
        <taxon>Pristionchus</taxon>
    </lineage>
</organism>
<dbReference type="Proteomes" id="UP001432027">
    <property type="component" value="Unassembled WGS sequence"/>
</dbReference>
<dbReference type="AlphaFoldDB" id="A0AAV5UF31"/>
<evidence type="ECO:0000313" key="2">
    <source>
        <dbReference type="Proteomes" id="UP001432027"/>
    </source>
</evidence>
<name>A0AAV5UF31_9BILA</name>
<proteinExistence type="predicted"/>
<comment type="caution">
    <text evidence="1">The sequence shown here is derived from an EMBL/GenBank/DDBJ whole genome shotgun (WGS) entry which is preliminary data.</text>
</comment>
<reference evidence="1" key="1">
    <citation type="submission" date="2023-10" db="EMBL/GenBank/DDBJ databases">
        <title>Genome assembly of Pristionchus species.</title>
        <authorList>
            <person name="Yoshida K."/>
            <person name="Sommer R.J."/>
        </authorList>
    </citation>
    <scope>NUCLEOTIDE SEQUENCE</scope>
    <source>
        <strain evidence="1">RS0144</strain>
    </source>
</reference>
<protein>
    <submittedName>
        <fullName evidence="1">Uncharacterized protein</fullName>
    </submittedName>
</protein>
<accession>A0AAV5UF31</accession>
<sequence length="242" mass="26585">FIVTKTRLNKISHHLLSQMVVYILLKTSCTVLVPSGHTNTGFPSSSNHSSWTISRMTLYPALSNNTCDAMATASAYTPFAPLSLTESSPNERRTLAIPCPLYFSATEMSLTSKRRSISDGMRAHTPSFIFVRIFLILKIRGGKDDKSTGVVTSCLSSNPDNRTPTTSPSLFLTTTLVPLATLDSVTAKYRSCASSLVIPMAPFNDRLKRKSERRNSIISGTSEGIAMEKEKEGNIWNEGLKR</sequence>
<evidence type="ECO:0000313" key="1">
    <source>
        <dbReference type="EMBL" id="GMT04599.1"/>
    </source>
</evidence>
<feature type="non-terminal residue" evidence="1">
    <location>
        <position position="1"/>
    </location>
</feature>
<dbReference type="EMBL" id="BTSX01000006">
    <property type="protein sequence ID" value="GMT04599.1"/>
    <property type="molecule type" value="Genomic_DNA"/>
</dbReference>
<keyword evidence="2" id="KW-1185">Reference proteome</keyword>
<gene>
    <name evidence="1" type="ORF">PENTCL1PPCAC_26773</name>
</gene>